<evidence type="ECO:0000313" key="8">
    <source>
        <dbReference type="Proteomes" id="UP001501706"/>
    </source>
</evidence>
<evidence type="ECO:0000256" key="3">
    <source>
        <dbReference type="ARBA" id="ARBA00022833"/>
    </source>
</evidence>
<dbReference type="RefSeq" id="WP_132979792.1">
    <property type="nucleotide sequence ID" value="NZ_BAAAEN010000026.1"/>
</dbReference>
<sequence>MTPSRTAAQPHLATLLQAMPKAELHVHIEGTLEPELIFALARRNGLELPYPDIDSLRRAYAFQDLQSFLDLYYAGAAVLQREEDFYDMGMAYFRRAAADNVVHAEIFFDPQTHTVRGVEFGTVIAGLERARRDARDTLGVGSELIMCFLRHLPQESAFETLAAALPYRDRILGVGLDSGEVGNPPGKFTEVFRRCRELGWHAVAHAGEEGPASYIWSALHDLKAERIDHGVRCLDDPRLVAHLAEHRIPLTVCPLSNVMLKVYPSMERHTLARLLEAGLCVTVNSDDPAYFGGYVNRNYLACFEALPELGAREAYRLARNSLDASFAPETDKQRWRQQLDATFAGVPDAR</sequence>
<proteinExistence type="inferred from homology"/>
<feature type="binding site" evidence="5">
    <location>
        <position position="25"/>
    </location>
    <ligand>
        <name>Zn(2+)</name>
        <dbReference type="ChEBI" id="CHEBI:29105"/>
        <note>catalytic</note>
    </ligand>
</feature>
<feature type="site" description="Important for catalytic activity" evidence="5">
    <location>
        <position position="229"/>
    </location>
</feature>
<keyword evidence="3 5" id="KW-0862">Zinc</keyword>
<dbReference type="InterPro" id="IPR028892">
    <property type="entry name" value="ADE"/>
</dbReference>
<feature type="binding site" evidence="5">
    <location>
        <position position="286"/>
    </location>
    <ligand>
        <name>Zn(2+)</name>
        <dbReference type="ChEBI" id="CHEBI:29105"/>
        <note>catalytic</note>
    </ligand>
</feature>
<dbReference type="PANTHER" id="PTHR43114">
    <property type="entry name" value="ADENINE DEAMINASE"/>
    <property type="match status" value="1"/>
</dbReference>
<feature type="domain" description="Adenosine deaminase" evidence="6">
    <location>
        <begin position="20"/>
        <end position="340"/>
    </location>
</feature>
<comment type="function">
    <text evidence="5">Catalyzes the hydrolytic deamination of adenine to hypoxanthine. Plays an important role in the purine salvage pathway and in nitrogen catabolism.</text>
</comment>
<dbReference type="Pfam" id="PF00962">
    <property type="entry name" value="A_deaminase"/>
    <property type="match status" value="1"/>
</dbReference>
<organism evidence="7 8">
    <name type="scientific">Pigmentiphaga daeguensis</name>
    <dbReference type="NCBI Taxonomy" id="414049"/>
    <lineage>
        <taxon>Bacteria</taxon>
        <taxon>Pseudomonadati</taxon>
        <taxon>Pseudomonadota</taxon>
        <taxon>Betaproteobacteria</taxon>
        <taxon>Burkholderiales</taxon>
        <taxon>Alcaligenaceae</taxon>
        <taxon>Pigmentiphaga</taxon>
    </lineage>
</organism>
<dbReference type="EMBL" id="BAAAEN010000026">
    <property type="protein sequence ID" value="GAA0526010.1"/>
    <property type="molecule type" value="Genomic_DNA"/>
</dbReference>
<dbReference type="NCBIfam" id="TIGR01430">
    <property type="entry name" value="aden_deam"/>
    <property type="match status" value="1"/>
</dbReference>
<gene>
    <name evidence="7" type="ORF">GCM10009097_49490</name>
</gene>
<feature type="binding site" evidence="5">
    <location>
        <position position="205"/>
    </location>
    <ligand>
        <name>Zn(2+)</name>
        <dbReference type="ChEBI" id="CHEBI:29105"/>
        <note>catalytic</note>
    </ligand>
</feature>
<name>A0ABN1CU02_9BURK</name>
<evidence type="ECO:0000256" key="4">
    <source>
        <dbReference type="ARBA" id="ARBA00023080"/>
    </source>
</evidence>
<dbReference type="PANTHER" id="PTHR43114:SF6">
    <property type="entry name" value="ADENINE DEAMINASE"/>
    <property type="match status" value="1"/>
</dbReference>
<protein>
    <recommendedName>
        <fullName evidence="5">Adenine deaminase</fullName>
        <shortName evidence="5">ADE</shortName>
        <ecNumber evidence="5">3.5.4.2</ecNumber>
    </recommendedName>
    <alternativeName>
        <fullName evidence="5">Adenine aminohydrolase</fullName>
        <shortName evidence="5">AAH</shortName>
    </alternativeName>
</protein>
<reference evidence="7 8" key="1">
    <citation type="journal article" date="2019" name="Int. J. Syst. Evol. Microbiol.">
        <title>The Global Catalogue of Microorganisms (GCM) 10K type strain sequencing project: providing services to taxonomists for standard genome sequencing and annotation.</title>
        <authorList>
            <consortium name="The Broad Institute Genomics Platform"/>
            <consortium name="The Broad Institute Genome Sequencing Center for Infectious Disease"/>
            <person name="Wu L."/>
            <person name="Ma J."/>
        </authorList>
    </citation>
    <scope>NUCLEOTIDE SEQUENCE [LARGE SCALE GENOMIC DNA]</scope>
    <source>
        <strain evidence="7 8">JCM 14330</strain>
    </source>
</reference>
<feature type="active site" description="Proton donor" evidence="5">
    <location>
        <position position="208"/>
    </location>
</feature>
<dbReference type="EC" id="3.5.4.2" evidence="5"/>
<feature type="binding site" evidence="5">
    <location>
        <position position="27"/>
    </location>
    <ligand>
        <name>Zn(2+)</name>
        <dbReference type="ChEBI" id="CHEBI:29105"/>
        <note>catalytic</note>
    </ligand>
</feature>
<keyword evidence="8" id="KW-1185">Reference proteome</keyword>
<evidence type="ECO:0000256" key="1">
    <source>
        <dbReference type="ARBA" id="ARBA00022723"/>
    </source>
</evidence>
<dbReference type="CDD" id="cd01320">
    <property type="entry name" value="ADA"/>
    <property type="match status" value="1"/>
</dbReference>
<dbReference type="HAMAP" id="MF_01962">
    <property type="entry name" value="Adenine_deaminase"/>
    <property type="match status" value="1"/>
</dbReference>
<keyword evidence="1 5" id="KW-0479">Metal-binding</keyword>
<dbReference type="Proteomes" id="UP001501706">
    <property type="component" value="Unassembled WGS sequence"/>
</dbReference>
<feature type="binding site" evidence="5">
    <location>
        <position position="287"/>
    </location>
    <ligand>
        <name>substrate</name>
    </ligand>
</feature>
<comment type="caution">
    <text evidence="7">The sequence shown here is derived from an EMBL/GenBank/DDBJ whole genome shotgun (WGS) entry which is preliminary data.</text>
</comment>
<keyword evidence="4 5" id="KW-0546">Nucleotide metabolism</keyword>
<keyword evidence="2 5" id="KW-0378">Hydrolase</keyword>
<comment type="cofactor">
    <cofactor evidence="5">
        <name>Zn(2+)</name>
        <dbReference type="ChEBI" id="CHEBI:29105"/>
    </cofactor>
    <text evidence="5">Binds 1 zinc ion per subunit.</text>
</comment>
<dbReference type="Gene3D" id="3.20.20.140">
    <property type="entry name" value="Metal-dependent hydrolases"/>
    <property type="match status" value="1"/>
</dbReference>
<evidence type="ECO:0000256" key="5">
    <source>
        <dbReference type="HAMAP-Rule" id="MF_01962"/>
    </source>
</evidence>
<accession>A0ABN1CU02</accession>
<dbReference type="SUPFAM" id="SSF51556">
    <property type="entry name" value="Metallo-dependent hydrolases"/>
    <property type="match status" value="1"/>
</dbReference>
<evidence type="ECO:0000259" key="6">
    <source>
        <dbReference type="Pfam" id="PF00962"/>
    </source>
</evidence>
<dbReference type="InterPro" id="IPR006330">
    <property type="entry name" value="Ado/ade_deaminase"/>
</dbReference>
<dbReference type="InterPro" id="IPR032466">
    <property type="entry name" value="Metal_Hydrolase"/>
</dbReference>
<comment type="catalytic activity">
    <reaction evidence="5">
        <text>adenine + H2O + H(+) = hypoxanthine + NH4(+)</text>
        <dbReference type="Rhea" id="RHEA:23688"/>
        <dbReference type="ChEBI" id="CHEBI:15377"/>
        <dbReference type="ChEBI" id="CHEBI:15378"/>
        <dbReference type="ChEBI" id="CHEBI:16708"/>
        <dbReference type="ChEBI" id="CHEBI:17368"/>
        <dbReference type="ChEBI" id="CHEBI:28938"/>
        <dbReference type="EC" id="3.5.4.2"/>
    </reaction>
</comment>
<dbReference type="InterPro" id="IPR001365">
    <property type="entry name" value="A_deaminase_dom"/>
</dbReference>
<evidence type="ECO:0000313" key="7">
    <source>
        <dbReference type="EMBL" id="GAA0526010.1"/>
    </source>
</evidence>
<evidence type="ECO:0000256" key="2">
    <source>
        <dbReference type="ARBA" id="ARBA00022801"/>
    </source>
</evidence>
<comment type="similarity">
    <text evidence="5">Belongs to the metallo-dependent hydrolases superfamily. Adenosine and AMP deaminases family. Adenine deaminase type 2 subfamily.</text>
</comment>
<dbReference type="NCBIfam" id="NF006850">
    <property type="entry name" value="PRK09358.1-6"/>
    <property type="match status" value="1"/>
</dbReference>